<reference evidence="3" key="1">
    <citation type="submission" date="2017-02" db="UniProtKB">
        <authorList>
            <consortium name="WormBaseParasite"/>
        </authorList>
    </citation>
    <scope>IDENTIFICATION</scope>
</reference>
<dbReference type="Proteomes" id="UP000274429">
    <property type="component" value="Unassembled WGS sequence"/>
</dbReference>
<accession>A0A0R3XCG6</accession>
<dbReference type="EMBL" id="UYWX01023279">
    <property type="protein sequence ID" value="VDM36206.1"/>
    <property type="molecule type" value="Genomic_DNA"/>
</dbReference>
<keyword evidence="2" id="KW-1185">Reference proteome</keyword>
<dbReference type="WBParaSite" id="TTAC_0001124301-mRNA-1">
    <property type="protein sequence ID" value="TTAC_0001124301-mRNA-1"/>
    <property type="gene ID" value="TTAC_0001124301"/>
</dbReference>
<evidence type="ECO:0000313" key="2">
    <source>
        <dbReference type="Proteomes" id="UP000274429"/>
    </source>
</evidence>
<organism evidence="3">
    <name type="scientific">Hydatigena taeniaeformis</name>
    <name type="common">Feline tapeworm</name>
    <name type="synonym">Taenia taeniaeformis</name>
    <dbReference type="NCBI Taxonomy" id="6205"/>
    <lineage>
        <taxon>Eukaryota</taxon>
        <taxon>Metazoa</taxon>
        <taxon>Spiralia</taxon>
        <taxon>Lophotrochozoa</taxon>
        <taxon>Platyhelminthes</taxon>
        <taxon>Cestoda</taxon>
        <taxon>Eucestoda</taxon>
        <taxon>Cyclophyllidea</taxon>
        <taxon>Taeniidae</taxon>
        <taxon>Hydatigera</taxon>
    </lineage>
</organism>
<dbReference type="OrthoDB" id="10515464at2759"/>
<name>A0A0R3XCG6_HYDTA</name>
<sequence length="48" mass="5334">MGSYVKATFMGNDLRTADPIFSVTEEKVFKPEHGDIVPPNNQPVDGQR</sequence>
<evidence type="ECO:0000313" key="3">
    <source>
        <dbReference type="WBParaSite" id="TTAC_0001124301-mRNA-1"/>
    </source>
</evidence>
<protein>
    <submittedName>
        <fullName evidence="3">Nitrous-oxide reductase</fullName>
    </submittedName>
</protein>
<gene>
    <name evidence="1" type="ORF">TTAC_LOCUS11226</name>
</gene>
<dbReference type="AlphaFoldDB" id="A0A0R3XCG6"/>
<evidence type="ECO:0000313" key="1">
    <source>
        <dbReference type="EMBL" id="VDM36206.1"/>
    </source>
</evidence>
<reference evidence="1 2" key="2">
    <citation type="submission" date="2018-11" db="EMBL/GenBank/DDBJ databases">
        <authorList>
            <consortium name="Pathogen Informatics"/>
        </authorList>
    </citation>
    <scope>NUCLEOTIDE SEQUENCE [LARGE SCALE GENOMIC DNA]</scope>
</reference>
<proteinExistence type="predicted"/>